<evidence type="ECO:0000256" key="1">
    <source>
        <dbReference type="SAM" id="MobiDB-lite"/>
    </source>
</evidence>
<feature type="domain" description="TIR" evidence="2">
    <location>
        <begin position="135"/>
        <end position="269"/>
    </location>
</feature>
<evidence type="ECO:0000313" key="3">
    <source>
        <dbReference type="EMBL" id="EIC94397.1"/>
    </source>
</evidence>
<dbReference type="AlphaFoldDB" id="I0R3Y9"/>
<feature type="compositionally biased region" description="Polar residues" evidence="1">
    <location>
        <begin position="34"/>
        <end position="63"/>
    </location>
</feature>
<dbReference type="InterPro" id="IPR000157">
    <property type="entry name" value="TIR_dom"/>
</dbReference>
<reference evidence="3 4" key="1">
    <citation type="submission" date="2012-03" db="EMBL/GenBank/DDBJ databases">
        <authorList>
            <person name="Durkin A.S."/>
            <person name="McCorrison J."/>
            <person name="Torralba M."/>
            <person name="Gillis M."/>
            <person name="Methe B."/>
            <person name="Sutton G."/>
            <person name="Nelson K.E."/>
        </authorList>
    </citation>
    <scope>NUCLEOTIDE SEQUENCE [LARGE SCALE GENOMIC DNA]</scope>
    <source>
        <strain evidence="3 4">F0468</strain>
    </source>
</reference>
<gene>
    <name evidence="3" type="ORF">HMPREF9970_0727</name>
</gene>
<accession>I0R3Y9</accession>
<dbReference type="PROSITE" id="PS50104">
    <property type="entry name" value="TIR"/>
    <property type="match status" value="1"/>
</dbReference>
<protein>
    <submittedName>
        <fullName evidence="3">TIR domain protein</fullName>
    </submittedName>
</protein>
<evidence type="ECO:0000313" key="4">
    <source>
        <dbReference type="Proteomes" id="UP000005039"/>
    </source>
</evidence>
<dbReference type="PATRIC" id="fig|1095750.3.peg.2780"/>
<dbReference type="Proteomes" id="UP000005039">
    <property type="component" value="Unassembled WGS sequence"/>
</dbReference>
<dbReference type="eggNOG" id="COG4916">
    <property type="taxonomic scope" value="Bacteria"/>
</dbReference>
<dbReference type="InterPro" id="IPR035897">
    <property type="entry name" value="Toll_tir_struct_dom_sf"/>
</dbReference>
<comment type="caution">
    <text evidence="3">The sequence shown here is derived from an EMBL/GenBank/DDBJ whole genome shotgun (WGS) entry which is preliminary data.</text>
</comment>
<proteinExistence type="predicted"/>
<sequence>MSISQIESKIKSLQSEIARLNKAYTDEAKKESGYLTSASRMQKSITKNTSPSMLKTKLRSISSDSEKAEKSRKKQTELQEKAAKKKAELAKQQALLQKEQDKIFQKMTKRQNEVLNNQRKLVEETEKTQEEIGTKEYNFFISHAWEDKETVAKPLADALIAKGAKVWLDKYAMQVGDSLRQSIDDGLVHSWYGIVVLSEIYFKKFWTGKELNGLFAKQEDGKKVILPVWHNVSKDIVKQYSPILADMVALKTADFTIDELAEQFVQLIQ</sequence>
<dbReference type="SUPFAM" id="SSF52200">
    <property type="entry name" value="Toll/Interleukin receptor TIR domain"/>
    <property type="match status" value="1"/>
</dbReference>
<keyword evidence="4" id="KW-1185">Reference proteome</keyword>
<dbReference type="GO" id="GO:0007165">
    <property type="term" value="P:signal transduction"/>
    <property type="evidence" value="ECO:0007669"/>
    <property type="project" value="InterPro"/>
</dbReference>
<evidence type="ECO:0000259" key="2">
    <source>
        <dbReference type="PROSITE" id="PS50104"/>
    </source>
</evidence>
<dbReference type="Pfam" id="PF13676">
    <property type="entry name" value="TIR_2"/>
    <property type="match status" value="1"/>
</dbReference>
<organism evidence="3 4">
    <name type="scientific">Lachnoanaerobaculum saburreum F0468</name>
    <dbReference type="NCBI Taxonomy" id="1095750"/>
    <lineage>
        <taxon>Bacteria</taxon>
        <taxon>Bacillati</taxon>
        <taxon>Bacillota</taxon>
        <taxon>Clostridia</taxon>
        <taxon>Lachnospirales</taxon>
        <taxon>Lachnospiraceae</taxon>
        <taxon>Lachnoanaerobaculum</taxon>
    </lineage>
</organism>
<dbReference type="EMBL" id="AJGH01000140">
    <property type="protein sequence ID" value="EIC94397.1"/>
    <property type="molecule type" value="Genomic_DNA"/>
</dbReference>
<feature type="region of interest" description="Disordered" evidence="1">
    <location>
        <begin position="29"/>
        <end position="80"/>
    </location>
</feature>
<dbReference type="RefSeq" id="WP_008755222.1">
    <property type="nucleotide sequence ID" value="NZ_AJGH01000140.1"/>
</dbReference>
<dbReference type="OrthoDB" id="7285215at2"/>
<name>I0R3Y9_9FIRM</name>
<feature type="compositionally biased region" description="Basic and acidic residues" evidence="1">
    <location>
        <begin position="64"/>
        <end position="80"/>
    </location>
</feature>
<dbReference type="Gene3D" id="3.40.50.10140">
    <property type="entry name" value="Toll/interleukin-1 receptor homology (TIR) domain"/>
    <property type="match status" value="1"/>
</dbReference>